<name>A0A4Y2B657_ARAVE</name>
<protein>
    <submittedName>
        <fullName evidence="1">Uncharacterized protein</fullName>
    </submittedName>
</protein>
<accession>A0A4Y2B657</accession>
<organism evidence="1 2">
    <name type="scientific">Araneus ventricosus</name>
    <name type="common">Orbweaver spider</name>
    <name type="synonym">Epeira ventricosa</name>
    <dbReference type="NCBI Taxonomy" id="182803"/>
    <lineage>
        <taxon>Eukaryota</taxon>
        <taxon>Metazoa</taxon>
        <taxon>Ecdysozoa</taxon>
        <taxon>Arthropoda</taxon>
        <taxon>Chelicerata</taxon>
        <taxon>Arachnida</taxon>
        <taxon>Araneae</taxon>
        <taxon>Araneomorphae</taxon>
        <taxon>Entelegynae</taxon>
        <taxon>Araneoidea</taxon>
        <taxon>Araneidae</taxon>
        <taxon>Araneus</taxon>
    </lineage>
</organism>
<proteinExistence type="predicted"/>
<gene>
    <name evidence="1" type="ORF">AVEN_264647_1</name>
</gene>
<reference evidence="1 2" key="1">
    <citation type="journal article" date="2019" name="Sci. Rep.">
        <title>Orb-weaving spider Araneus ventricosus genome elucidates the spidroin gene catalogue.</title>
        <authorList>
            <person name="Kono N."/>
            <person name="Nakamura H."/>
            <person name="Ohtoshi R."/>
            <person name="Moran D.A.P."/>
            <person name="Shinohara A."/>
            <person name="Yoshida Y."/>
            <person name="Fujiwara M."/>
            <person name="Mori M."/>
            <person name="Tomita M."/>
            <person name="Arakawa K."/>
        </authorList>
    </citation>
    <scope>NUCLEOTIDE SEQUENCE [LARGE SCALE GENOMIC DNA]</scope>
</reference>
<sequence length="101" mass="11519">MLAEAPASNSDFAHESVARRSRETIFLPSPSVFLLPHWCRNLEFCHNSSIHGTPLQRSCIKMLNYLRNAMACLMNANYEERLKSLSTCSRLITAAKQHRAR</sequence>
<evidence type="ECO:0000313" key="2">
    <source>
        <dbReference type="Proteomes" id="UP000499080"/>
    </source>
</evidence>
<evidence type="ECO:0000313" key="1">
    <source>
        <dbReference type="EMBL" id="GBL86786.1"/>
    </source>
</evidence>
<dbReference type="AlphaFoldDB" id="A0A4Y2B657"/>
<dbReference type="EMBL" id="BGPR01082355">
    <property type="protein sequence ID" value="GBL86786.1"/>
    <property type="molecule type" value="Genomic_DNA"/>
</dbReference>
<keyword evidence="2" id="KW-1185">Reference proteome</keyword>
<dbReference type="Proteomes" id="UP000499080">
    <property type="component" value="Unassembled WGS sequence"/>
</dbReference>
<comment type="caution">
    <text evidence="1">The sequence shown here is derived from an EMBL/GenBank/DDBJ whole genome shotgun (WGS) entry which is preliminary data.</text>
</comment>